<dbReference type="EMBL" id="JELY01001890">
    <property type="protein sequence ID" value="KYF54285.1"/>
    <property type="molecule type" value="Genomic_DNA"/>
</dbReference>
<organism evidence="2 3">
    <name type="scientific">Sorangium cellulosum</name>
    <name type="common">Polyangium cellulosum</name>
    <dbReference type="NCBI Taxonomy" id="56"/>
    <lineage>
        <taxon>Bacteria</taxon>
        <taxon>Pseudomonadati</taxon>
        <taxon>Myxococcota</taxon>
        <taxon>Polyangia</taxon>
        <taxon>Polyangiales</taxon>
        <taxon>Polyangiaceae</taxon>
        <taxon>Sorangium</taxon>
    </lineage>
</organism>
<gene>
    <name evidence="2" type="ORF">BE08_37355</name>
</gene>
<name>A0A150PF50_SORCE</name>
<dbReference type="Gene3D" id="3.10.450.50">
    <property type="match status" value="1"/>
</dbReference>
<dbReference type="AlphaFoldDB" id="A0A150PF50"/>
<dbReference type="InterPro" id="IPR027843">
    <property type="entry name" value="DUF4440"/>
</dbReference>
<dbReference type="Pfam" id="PF14534">
    <property type="entry name" value="DUF4440"/>
    <property type="match status" value="1"/>
</dbReference>
<feature type="domain" description="DUF4440" evidence="1">
    <location>
        <begin position="2"/>
        <end position="102"/>
    </location>
</feature>
<dbReference type="Proteomes" id="UP000075420">
    <property type="component" value="Unassembled WGS sequence"/>
</dbReference>
<evidence type="ECO:0000313" key="3">
    <source>
        <dbReference type="Proteomes" id="UP000075420"/>
    </source>
</evidence>
<dbReference type="InterPro" id="IPR032710">
    <property type="entry name" value="NTF2-like_dom_sf"/>
</dbReference>
<accession>A0A150PF50</accession>
<evidence type="ECO:0000313" key="2">
    <source>
        <dbReference type="EMBL" id="KYF54285.1"/>
    </source>
</evidence>
<evidence type="ECO:0000259" key="1">
    <source>
        <dbReference type="Pfam" id="PF14534"/>
    </source>
</evidence>
<protein>
    <recommendedName>
        <fullName evidence="1">DUF4440 domain-containing protein</fullName>
    </recommendedName>
</protein>
<sequence length="111" mass="12593">MAYFDAVSRKDFARMRSLTTADFIIYENGTVMSNEDLIAIIKGSPITTAAYSFDNVRINVDNSSGSIIYLNHGEFVKDDASRLTRDWLESATFKKVGDEWKLDFIHSTVKK</sequence>
<comment type="caution">
    <text evidence="2">The sequence shown here is derived from an EMBL/GenBank/DDBJ whole genome shotgun (WGS) entry which is preliminary data.</text>
</comment>
<dbReference type="SUPFAM" id="SSF54427">
    <property type="entry name" value="NTF2-like"/>
    <property type="match status" value="1"/>
</dbReference>
<reference evidence="2 3" key="1">
    <citation type="submission" date="2014-02" db="EMBL/GenBank/DDBJ databases">
        <title>The small core and large imbalanced accessory genome model reveals a collaborative survival strategy of Sorangium cellulosum strains in nature.</title>
        <authorList>
            <person name="Han K."/>
            <person name="Peng R."/>
            <person name="Blom J."/>
            <person name="Li Y.-Z."/>
        </authorList>
    </citation>
    <scope>NUCLEOTIDE SEQUENCE [LARGE SCALE GENOMIC DNA]</scope>
    <source>
        <strain evidence="2 3">So0157-25</strain>
    </source>
</reference>
<proteinExistence type="predicted"/>